<keyword evidence="5" id="KW-1185">Reference proteome</keyword>
<dbReference type="AlphaFoldDB" id="A0A1W6Z077"/>
<accession>A0A1W6Z077</accession>
<dbReference type="Gene3D" id="2.40.30.170">
    <property type="match status" value="1"/>
</dbReference>
<dbReference type="GO" id="GO:1990281">
    <property type="term" value="C:efflux pump complex"/>
    <property type="evidence" value="ECO:0007669"/>
    <property type="project" value="TreeGrafter"/>
</dbReference>
<evidence type="ECO:0000259" key="3">
    <source>
        <dbReference type="Pfam" id="PF25973"/>
    </source>
</evidence>
<dbReference type="Proteomes" id="UP000194139">
    <property type="component" value="Chromosome"/>
</dbReference>
<dbReference type="Pfam" id="PF25973">
    <property type="entry name" value="BSH_CzcB"/>
    <property type="match status" value="1"/>
</dbReference>
<dbReference type="NCBIfam" id="TIGR01730">
    <property type="entry name" value="RND_mfp"/>
    <property type="match status" value="1"/>
</dbReference>
<reference evidence="4 5" key="1">
    <citation type="submission" date="2017-05" db="EMBL/GenBank/DDBJ databases">
        <title>Complete and WGS of Bordetella genogroups.</title>
        <authorList>
            <person name="Spilker T."/>
            <person name="LiPuma J."/>
        </authorList>
    </citation>
    <scope>NUCLEOTIDE SEQUENCE [LARGE SCALE GENOMIC DNA]</scope>
    <source>
        <strain evidence="4 5">AU17164</strain>
    </source>
</reference>
<protein>
    <recommendedName>
        <fullName evidence="3">CzcB-like barrel-sandwich hybrid domain-containing protein</fullName>
    </recommendedName>
</protein>
<feature type="chain" id="PRO_5013026625" description="CzcB-like barrel-sandwich hybrid domain-containing protein" evidence="2">
    <location>
        <begin position="21"/>
        <end position="259"/>
    </location>
</feature>
<evidence type="ECO:0000256" key="1">
    <source>
        <dbReference type="ARBA" id="ARBA00009477"/>
    </source>
</evidence>
<dbReference type="RefSeq" id="WP_086057477.1">
    <property type="nucleotide sequence ID" value="NZ_CP021109.1"/>
</dbReference>
<comment type="similarity">
    <text evidence="1">Belongs to the membrane fusion protein (MFP) (TC 8.A.1) family.</text>
</comment>
<keyword evidence="2" id="KW-0732">Signal</keyword>
<feature type="domain" description="CzcB-like barrel-sandwich hybrid" evidence="3">
    <location>
        <begin position="53"/>
        <end position="177"/>
    </location>
</feature>
<dbReference type="Gene3D" id="1.10.287.470">
    <property type="entry name" value="Helix hairpin bin"/>
    <property type="match status" value="1"/>
</dbReference>
<dbReference type="OrthoDB" id="9778796at2"/>
<dbReference type="InterPro" id="IPR006143">
    <property type="entry name" value="RND_pump_MFP"/>
</dbReference>
<dbReference type="Gene3D" id="2.40.50.100">
    <property type="match status" value="1"/>
</dbReference>
<organism evidence="4 5">
    <name type="scientific">Bordetella genomosp. 9</name>
    <dbReference type="NCBI Taxonomy" id="1416803"/>
    <lineage>
        <taxon>Bacteria</taxon>
        <taxon>Pseudomonadati</taxon>
        <taxon>Pseudomonadota</taxon>
        <taxon>Betaproteobacteria</taxon>
        <taxon>Burkholderiales</taxon>
        <taxon>Alcaligenaceae</taxon>
        <taxon>Bordetella</taxon>
    </lineage>
</organism>
<dbReference type="SUPFAM" id="SSF111369">
    <property type="entry name" value="HlyD-like secretion proteins"/>
    <property type="match status" value="1"/>
</dbReference>
<dbReference type="InterPro" id="IPR058647">
    <property type="entry name" value="BSH_CzcB-like"/>
</dbReference>
<name>A0A1W6Z077_9BORD</name>
<evidence type="ECO:0000313" key="5">
    <source>
        <dbReference type="Proteomes" id="UP000194139"/>
    </source>
</evidence>
<gene>
    <name evidence="4" type="ORF">CAL13_11285</name>
</gene>
<dbReference type="EMBL" id="CP021109">
    <property type="protein sequence ID" value="ARP86726.1"/>
    <property type="molecule type" value="Genomic_DNA"/>
</dbReference>
<feature type="signal peptide" evidence="2">
    <location>
        <begin position="1"/>
        <end position="20"/>
    </location>
</feature>
<dbReference type="GO" id="GO:0015562">
    <property type="term" value="F:efflux transmembrane transporter activity"/>
    <property type="evidence" value="ECO:0007669"/>
    <property type="project" value="TreeGrafter"/>
</dbReference>
<dbReference type="PANTHER" id="PTHR30469:SF15">
    <property type="entry name" value="HLYD FAMILY OF SECRETION PROTEINS"/>
    <property type="match status" value="1"/>
</dbReference>
<evidence type="ECO:0000256" key="2">
    <source>
        <dbReference type="SAM" id="SignalP"/>
    </source>
</evidence>
<proteinExistence type="inferred from homology"/>
<sequence length="259" mass="27102">MSRRFRIAVLMCLAAPACLAAGADVAAPAAPPGDAPAGPAGAVRVLVAPEKEATLFSQAVGRIRDVDASLGSRFKAGATLVSFDCDEQAARMKMAQAELSAARETHSAKLRLQGLQSAGELEVSLAAAAAQKAEAQVNLYRAQQAYCTVKAPFDGRVVKLHVKAYEGVNQNAPLLDIVSDGPLKLRLNAPSSWLRWLKTGSPFRVHIDETGKDYAARVTAVNGRVDAVSQSVELEGVLTESAPDLLPGMSGIAHFTAGS</sequence>
<evidence type="ECO:0000313" key="4">
    <source>
        <dbReference type="EMBL" id="ARP86726.1"/>
    </source>
</evidence>
<dbReference type="PANTHER" id="PTHR30469">
    <property type="entry name" value="MULTIDRUG RESISTANCE PROTEIN MDTA"/>
    <property type="match status" value="1"/>
</dbReference>